<keyword evidence="4 10" id="KW-0812">Transmembrane</keyword>
<evidence type="ECO:0000256" key="9">
    <source>
        <dbReference type="ARBA" id="ARBA00061644"/>
    </source>
</evidence>
<proteinExistence type="inferred from homology"/>
<dbReference type="SUPFAM" id="SSF52540">
    <property type="entry name" value="P-loop containing nucleoside triphosphate hydrolases"/>
    <property type="match status" value="2"/>
</dbReference>
<dbReference type="AlphaFoldDB" id="A0A2G3PI51"/>
<evidence type="ECO:0000256" key="6">
    <source>
        <dbReference type="ARBA" id="ARBA00022840"/>
    </source>
</evidence>
<dbReference type="RefSeq" id="WP_099383804.1">
    <property type="nucleotide sequence ID" value="NZ_PEBD01000010.1"/>
</dbReference>
<feature type="transmembrane region" description="Helical" evidence="10">
    <location>
        <begin position="276"/>
        <end position="297"/>
    </location>
</feature>
<dbReference type="PROSITE" id="PS50893">
    <property type="entry name" value="ABC_TRANSPORTER_2"/>
    <property type="match status" value="2"/>
</dbReference>
<feature type="domain" description="ABC transmembrane type-1" evidence="12">
    <location>
        <begin position="25"/>
        <end position="305"/>
    </location>
</feature>
<keyword evidence="6" id="KW-0067">ATP-binding</keyword>
<keyword evidence="2" id="KW-0813">Transport</keyword>
<comment type="subcellular location">
    <subcellularLocation>
        <location evidence="1">Cell membrane</location>
        <topology evidence="1">Multi-pass membrane protein</topology>
    </subcellularLocation>
</comment>
<dbReference type="CDD" id="cd18543">
    <property type="entry name" value="ABC_6TM_Rv0194_D1_like"/>
    <property type="match status" value="1"/>
</dbReference>
<dbReference type="InterPro" id="IPR003593">
    <property type="entry name" value="AAA+_ATPase"/>
</dbReference>
<dbReference type="Pfam" id="PF00664">
    <property type="entry name" value="ABC_membrane"/>
    <property type="match status" value="2"/>
</dbReference>
<evidence type="ECO:0000256" key="8">
    <source>
        <dbReference type="ARBA" id="ARBA00023136"/>
    </source>
</evidence>
<evidence type="ECO:0000256" key="1">
    <source>
        <dbReference type="ARBA" id="ARBA00004651"/>
    </source>
</evidence>
<gene>
    <name evidence="13" type="ORF">CSW57_16670</name>
</gene>
<evidence type="ECO:0000256" key="5">
    <source>
        <dbReference type="ARBA" id="ARBA00022741"/>
    </source>
</evidence>
<dbReference type="GO" id="GO:0016887">
    <property type="term" value="F:ATP hydrolysis activity"/>
    <property type="evidence" value="ECO:0007669"/>
    <property type="project" value="InterPro"/>
</dbReference>
<feature type="domain" description="ABC transporter" evidence="11">
    <location>
        <begin position="337"/>
        <end position="570"/>
    </location>
</feature>
<organism evidence="13 14">
    <name type="scientific">Williamsia marianensis</name>
    <dbReference type="NCBI Taxonomy" id="85044"/>
    <lineage>
        <taxon>Bacteria</taxon>
        <taxon>Bacillati</taxon>
        <taxon>Actinomycetota</taxon>
        <taxon>Actinomycetes</taxon>
        <taxon>Mycobacteriales</taxon>
        <taxon>Nocardiaceae</taxon>
        <taxon>Williamsia</taxon>
    </lineage>
</organism>
<feature type="transmembrane region" description="Helical" evidence="10">
    <location>
        <begin position="895"/>
        <end position="916"/>
    </location>
</feature>
<dbReference type="InterPro" id="IPR027417">
    <property type="entry name" value="P-loop_NTPase"/>
</dbReference>
<dbReference type="GO" id="GO:0005524">
    <property type="term" value="F:ATP binding"/>
    <property type="evidence" value="ECO:0007669"/>
    <property type="project" value="UniProtKB-KW"/>
</dbReference>
<evidence type="ECO:0000256" key="4">
    <source>
        <dbReference type="ARBA" id="ARBA00022692"/>
    </source>
</evidence>
<dbReference type="Gene3D" id="3.40.50.300">
    <property type="entry name" value="P-loop containing nucleotide triphosphate hydrolases"/>
    <property type="match status" value="2"/>
</dbReference>
<comment type="similarity">
    <text evidence="9">Belongs to the ABC transporter superfamily. Lipid exporter (TC 3.A.1.106) family.</text>
</comment>
<accession>A0A2G3PI51</accession>
<dbReference type="InterPro" id="IPR036640">
    <property type="entry name" value="ABC1_TM_sf"/>
</dbReference>
<dbReference type="InterPro" id="IPR039421">
    <property type="entry name" value="Type_1_exporter"/>
</dbReference>
<dbReference type="PROSITE" id="PS50929">
    <property type="entry name" value="ABC_TM1F"/>
    <property type="match status" value="2"/>
</dbReference>
<name>A0A2G3PI51_WILMA</name>
<evidence type="ECO:0000259" key="11">
    <source>
        <dbReference type="PROSITE" id="PS50893"/>
    </source>
</evidence>
<evidence type="ECO:0000256" key="3">
    <source>
        <dbReference type="ARBA" id="ARBA00022475"/>
    </source>
</evidence>
<evidence type="ECO:0000256" key="7">
    <source>
        <dbReference type="ARBA" id="ARBA00022989"/>
    </source>
</evidence>
<comment type="caution">
    <text evidence="13">The sequence shown here is derived from an EMBL/GenBank/DDBJ whole genome shotgun (WGS) entry which is preliminary data.</text>
</comment>
<protein>
    <submittedName>
        <fullName evidence="13">ABC transporter permease</fullName>
    </submittedName>
</protein>
<dbReference type="InterPro" id="IPR011527">
    <property type="entry name" value="ABC1_TM_dom"/>
</dbReference>
<feature type="transmembrane region" description="Helical" evidence="10">
    <location>
        <begin position="712"/>
        <end position="735"/>
    </location>
</feature>
<reference evidence="13 14" key="1">
    <citation type="submission" date="2017-10" db="EMBL/GenBank/DDBJ databases">
        <title>The draft genome sequence of Williamsia sp. BULT 1.1 isolated from the semi-arid grassland soils from South Africa.</title>
        <authorList>
            <person name="Kabwe M.H."/>
            <person name="Govender N."/>
            <person name="Mutseka Lunga P."/>
            <person name="Vikram S."/>
            <person name="Makhalanyane T.P."/>
        </authorList>
    </citation>
    <scope>NUCLEOTIDE SEQUENCE [LARGE SCALE GENOMIC DNA]</scope>
    <source>
        <strain evidence="13 14">BULT 1.1</strain>
    </source>
</reference>
<dbReference type="FunFam" id="3.40.50.300:FF:000299">
    <property type="entry name" value="ABC transporter ATP-binding protein/permease"/>
    <property type="match status" value="2"/>
</dbReference>
<feature type="transmembrane region" description="Helical" evidence="10">
    <location>
        <begin position="133"/>
        <end position="155"/>
    </location>
</feature>
<evidence type="ECO:0000256" key="2">
    <source>
        <dbReference type="ARBA" id="ARBA00022448"/>
    </source>
</evidence>
<dbReference type="PANTHER" id="PTHR43394">
    <property type="entry name" value="ATP-DEPENDENT PERMEASE MDL1, MITOCHONDRIAL"/>
    <property type="match status" value="1"/>
</dbReference>
<evidence type="ECO:0000256" key="10">
    <source>
        <dbReference type="SAM" id="Phobius"/>
    </source>
</evidence>
<dbReference type="Proteomes" id="UP000225108">
    <property type="component" value="Unassembled WGS sequence"/>
</dbReference>
<dbReference type="GO" id="GO:0005886">
    <property type="term" value="C:plasma membrane"/>
    <property type="evidence" value="ECO:0007669"/>
    <property type="project" value="UniProtKB-SubCell"/>
</dbReference>
<dbReference type="CDD" id="cd18546">
    <property type="entry name" value="ABC_6TM_Rv0194_D2_like"/>
    <property type="match status" value="1"/>
</dbReference>
<dbReference type="InterPro" id="IPR003439">
    <property type="entry name" value="ABC_transporter-like_ATP-bd"/>
</dbReference>
<sequence length="1244" mass="133859">MTDKPDPRWLRRLWQWLRPYRRQVVLSLLLAIVGQGLLALVPLLQQIIIDDVLGTGAARLAGWIGVLCGIGVITFVSHAIRRYLGSRVAVDVQHDLRVAVHQHLHTLDARRHQQLAAGDVLSRSTADLNLIQMFISQVPLFLANATLLVVGLIVMAGLSPLLFVVVALSVPVLAYVTLRLRRDLYPASFSDQVQLGQVSSAVEEEIGGVRLVRAFAREAHQRNRFTERAATLFSSRIRTARISARWGAAMAAIPGFTQLGVLIFGGWLALDNRISLGVFLAFASYVLQFAAPTRLLAAMVSTTQLARSGARRVFMLLDTTSTLTTGAGELPDPHGVIEVDRAYLTVDGRTVLQQVSTRIEPGRRVAVVGPSGSGKTMLALLIGRFYDPDQGEVRIGGTDLRDVSLRSVRAAVTMVFDDSLLFSGTVRDNITLGRPDASDAEVHRAAEAAAAHEFINALPDGYDTETGPHGIALSGGQRQRIALARAFLVDPAVLILDDATSAVDSRTELAILDSLQQLMSGRTTILIAHRATTVELADHVIVLEEGRITHDGRPDVVAAQSEFVRDLLVGVGKHHDDIDLAGLIQVPDATAACWPGPAELTGHDDPELLSHIGLTTEMSGEQAARVDPGLRRDILALPPLSASPEVADDPRQSGSALSDPRPFAVRGALRPFVPAIAVCAALVFVDAATTLAAPMAFRFGIDNGISAQAADVFWLTCIALALVSVVSLINSRLLLFKSARVSERVLYSVRTRLFDHLQRLPVDYFDRHAAGQVITRLTTDVDAVNQLLQQGLVNSIVSISTCAGVLVVLFVLDWRLALAMLTMLPILAVASYFFIRGSHAAYLQARTRISAVTATLAEHLGRIRVTQAFSAERSASAHFADHSASYRDSRRRTMLYISVFFPFMNLLAVGAKALVLVVGAQLLDADTLTIGVLVATLLYVDQFFTPLQQLSIVLDLWIQAKVATGRMTGFLTAAEETTPRASGPARAASGTDLVFDNVTFGYRSTPTPAVDGVDLRIESGQTVALVGTTGAGKTTLAKLVLRFYEPDSGSIELGGRRIADLDPDDYRRGIGYVPQDPYLFTGTVASNIAFGRPTADPAVIENAARAVGAHHMIAGLPQGYRTPVGPGRSTLSAGQQQLVCLARAELISPHLLVLDEATANIDLATERRVQAALDAVSRRRTTVLVAHRLATAARADLIVVMSAGRIVESGGHDELIDRAGAYATLWHGFSALKTDKPLDVNLST</sequence>
<dbReference type="EMBL" id="PEBD01000010">
    <property type="protein sequence ID" value="PHV65413.1"/>
    <property type="molecule type" value="Genomic_DNA"/>
</dbReference>
<keyword evidence="5" id="KW-0547">Nucleotide-binding</keyword>
<keyword evidence="8 10" id="KW-0472">Membrane</keyword>
<feature type="transmembrane region" description="Helical" evidence="10">
    <location>
        <begin position="161"/>
        <end position="178"/>
    </location>
</feature>
<evidence type="ECO:0000313" key="14">
    <source>
        <dbReference type="Proteomes" id="UP000225108"/>
    </source>
</evidence>
<dbReference type="Gene3D" id="1.20.1560.10">
    <property type="entry name" value="ABC transporter type 1, transmembrane domain"/>
    <property type="match status" value="2"/>
</dbReference>
<feature type="transmembrane region" description="Helical" evidence="10">
    <location>
        <begin position="60"/>
        <end position="80"/>
    </location>
</feature>
<feature type="domain" description="ABC transmembrane type-1" evidence="12">
    <location>
        <begin position="677"/>
        <end position="959"/>
    </location>
</feature>
<keyword evidence="7 10" id="KW-1133">Transmembrane helix</keyword>
<dbReference type="Pfam" id="PF00005">
    <property type="entry name" value="ABC_tran"/>
    <property type="match status" value="2"/>
</dbReference>
<feature type="transmembrane region" description="Helical" evidence="10">
    <location>
        <begin position="246"/>
        <end position="270"/>
    </location>
</feature>
<feature type="transmembrane region" description="Helical" evidence="10">
    <location>
        <begin position="24"/>
        <end position="48"/>
    </location>
</feature>
<evidence type="ECO:0000259" key="12">
    <source>
        <dbReference type="PROSITE" id="PS50929"/>
    </source>
</evidence>
<feature type="transmembrane region" description="Helical" evidence="10">
    <location>
        <begin position="792"/>
        <end position="812"/>
    </location>
</feature>
<feature type="transmembrane region" description="Helical" evidence="10">
    <location>
        <begin position="671"/>
        <end position="692"/>
    </location>
</feature>
<keyword evidence="3" id="KW-1003">Cell membrane</keyword>
<dbReference type="PANTHER" id="PTHR43394:SF1">
    <property type="entry name" value="ATP-BINDING CASSETTE SUB-FAMILY B MEMBER 10, MITOCHONDRIAL"/>
    <property type="match status" value="1"/>
</dbReference>
<dbReference type="InterPro" id="IPR017871">
    <property type="entry name" value="ABC_transporter-like_CS"/>
</dbReference>
<evidence type="ECO:0000313" key="13">
    <source>
        <dbReference type="EMBL" id="PHV65413.1"/>
    </source>
</evidence>
<dbReference type="GO" id="GO:0015421">
    <property type="term" value="F:ABC-type oligopeptide transporter activity"/>
    <property type="evidence" value="ECO:0007669"/>
    <property type="project" value="TreeGrafter"/>
</dbReference>
<dbReference type="SMART" id="SM00382">
    <property type="entry name" value="AAA"/>
    <property type="match status" value="2"/>
</dbReference>
<dbReference type="SUPFAM" id="SSF90123">
    <property type="entry name" value="ABC transporter transmembrane region"/>
    <property type="match status" value="2"/>
</dbReference>
<dbReference type="PROSITE" id="PS00211">
    <property type="entry name" value="ABC_TRANSPORTER_1"/>
    <property type="match status" value="1"/>
</dbReference>
<feature type="transmembrane region" description="Helical" evidence="10">
    <location>
        <begin position="818"/>
        <end position="835"/>
    </location>
</feature>
<feature type="domain" description="ABC transporter" evidence="11">
    <location>
        <begin position="993"/>
        <end position="1228"/>
    </location>
</feature>